<reference evidence="3" key="1">
    <citation type="submission" date="2016-10" db="EMBL/GenBank/DDBJ databases">
        <authorList>
            <person name="Varghese N."/>
            <person name="Submissions S."/>
        </authorList>
    </citation>
    <scope>NUCLEOTIDE SEQUENCE [LARGE SCALE GENOMIC DNA]</scope>
    <source>
        <strain evidence="3">CGMCC 1.10223</strain>
    </source>
</reference>
<name>A0A1I2BVR9_9BACL</name>
<sequence>MIREKVGHLSDDIVVQGSRAKGAAKPTSDIDFAIRVSPEKFNELIKDSFSKVKAPNPGSAKEKTMLHAIETGKIQSGEAKLSKFRELLQQELGMDVDISIIKISGPFDDPPFTPIK</sequence>
<dbReference type="InterPro" id="IPR043519">
    <property type="entry name" value="NT_sf"/>
</dbReference>
<evidence type="ECO:0000259" key="1">
    <source>
        <dbReference type="Pfam" id="PF01909"/>
    </source>
</evidence>
<gene>
    <name evidence="2" type="ORF">SAMN04487969_104106</name>
</gene>
<dbReference type="EMBL" id="FONN01000004">
    <property type="protein sequence ID" value="SFE60104.1"/>
    <property type="molecule type" value="Genomic_DNA"/>
</dbReference>
<dbReference type="Proteomes" id="UP000183410">
    <property type="component" value="Unassembled WGS sequence"/>
</dbReference>
<evidence type="ECO:0000313" key="3">
    <source>
        <dbReference type="Proteomes" id="UP000183410"/>
    </source>
</evidence>
<dbReference type="Pfam" id="PF01909">
    <property type="entry name" value="NTP_transf_2"/>
    <property type="match status" value="1"/>
</dbReference>
<dbReference type="AlphaFoldDB" id="A0A1I2BVR9"/>
<dbReference type="RefSeq" id="WP_046232522.1">
    <property type="nucleotide sequence ID" value="NZ_FONN01000004.1"/>
</dbReference>
<dbReference type="CDD" id="cd05403">
    <property type="entry name" value="NT_KNTase_like"/>
    <property type="match status" value="1"/>
</dbReference>
<dbReference type="SUPFAM" id="SSF81301">
    <property type="entry name" value="Nucleotidyltransferase"/>
    <property type="match status" value="1"/>
</dbReference>
<protein>
    <submittedName>
        <fullName evidence="2">Nucleotidyltransferase domain-containing protein</fullName>
    </submittedName>
</protein>
<proteinExistence type="predicted"/>
<accession>A0A1I2BVR9</accession>
<evidence type="ECO:0000313" key="2">
    <source>
        <dbReference type="EMBL" id="SFE60104.1"/>
    </source>
</evidence>
<organism evidence="2 3">
    <name type="scientific">Paenibacillus algorifonticola</name>
    <dbReference type="NCBI Taxonomy" id="684063"/>
    <lineage>
        <taxon>Bacteria</taxon>
        <taxon>Bacillati</taxon>
        <taxon>Bacillota</taxon>
        <taxon>Bacilli</taxon>
        <taxon>Bacillales</taxon>
        <taxon>Paenibacillaceae</taxon>
        <taxon>Paenibacillus</taxon>
    </lineage>
</organism>
<keyword evidence="3" id="KW-1185">Reference proteome</keyword>
<dbReference type="Gene3D" id="3.30.460.10">
    <property type="entry name" value="Beta Polymerase, domain 2"/>
    <property type="match status" value="1"/>
</dbReference>
<feature type="domain" description="Polymerase nucleotidyl transferase" evidence="1">
    <location>
        <begin position="4"/>
        <end position="103"/>
    </location>
</feature>
<dbReference type="OrthoDB" id="4981820at2"/>
<keyword evidence="2" id="KW-0808">Transferase</keyword>
<dbReference type="GO" id="GO:0016779">
    <property type="term" value="F:nucleotidyltransferase activity"/>
    <property type="evidence" value="ECO:0007669"/>
    <property type="project" value="InterPro"/>
</dbReference>
<dbReference type="InterPro" id="IPR002934">
    <property type="entry name" value="Polymerase_NTP_transf_dom"/>
</dbReference>